<evidence type="ECO:0000256" key="7">
    <source>
        <dbReference type="ARBA" id="ARBA00022989"/>
    </source>
</evidence>
<evidence type="ECO:0000256" key="10">
    <source>
        <dbReference type="SAM" id="Phobius"/>
    </source>
</evidence>
<dbReference type="EMBL" id="LUGH01001008">
    <property type="protein sequence ID" value="OBZ81916.1"/>
    <property type="molecule type" value="Genomic_DNA"/>
</dbReference>
<dbReference type="InParanoid" id="A0A1C7MZS2"/>
<gene>
    <name evidence="12" type="primary">tvp38_0</name>
    <name evidence="12" type="ORF">A0J61_10034</name>
</gene>
<evidence type="ECO:0000313" key="12">
    <source>
        <dbReference type="EMBL" id="OBZ81916.1"/>
    </source>
</evidence>
<name>A0A1C7MZS2_9FUNG</name>
<keyword evidence="7 10" id="KW-1133">Transmembrane helix</keyword>
<comment type="similarity">
    <text evidence="3">Belongs to the TVP38/TMEM64 family.</text>
</comment>
<dbReference type="STRING" id="101091.A0A1C7MZS2"/>
<evidence type="ECO:0000256" key="9">
    <source>
        <dbReference type="ARBA" id="ARBA00023136"/>
    </source>
</evidence>
<keyword evidence="9 10" id="KW-0472">Membrane</keyword>
<keyword evidence="13" id="KW-1185">Reference proteome</keyword>
<evidence type="ECO:0000256" key="6">
    <source>
        <dbReference type="ARBA" id="ARBA00022692"/>
    </source>
</evidence>
<keyword evidence="6 10" id="KW-0812">Transmembrane</keyword>
<dbReference type="PANTHER" id="PTHR47549">
    <property type="entry name" value="GOLGI APPARATUS MEMBRANE PROTEIN TVP38-RELATED"/>
    <property type="match status" value="1"/>
</dbReference>
<reference evidence="12 13" key="1">
    <citation type="submission" date="2016-03" db="EMBL/GenBank/DDBJ databases">
        <title>Choanephora cucurbitarum.</title>
        <authorList>
            <person name="Min B."/>
            <person name="Park H."/>
            <person name="Park J.-H."/>
            <person name="Shin H.-D."/>
            <person name="Choi I.-G."/>
        </authorList>
    </citation>
    <scope>NUCLEOTIDE SEQUENCE [LARGE SCALE GENOMIC DNA]</scope>
    <source>
        <strain evidence="12 13">KUS-F28377</strain>
    </source>
</reference>
<evidence type="ECO:0000256" key="8">
    <source>
        <dbReference type="ARBA" id="ARBA00023034"/>
    </source>
</evidence>
<dbReference type="PANTHER" id="PTHR47549:SF1">
    <property type="entry name" value="GOLGI APPARATUS MEMBRANE PROTEIN TVP38"/>
    <property type="match status" value="1"/>
</dbReference>
<accession>A0A1C7MZS2</accession>
<evidence type="ECO:0000256" key="2">
    <source>
        <dbReference type="ARBA" id="ARBA00004653"/>
    </source>
</evidence>
<feature type="domain" description="VTT" evidence="11">
    <location>
        <begin position="71"/>
        <end position="175"/>
    </location>
</feature>
<feature type="transmembrane region" description="Helical" evidence="10">
    <location>
        <begin position="6"/>
        <end position="26"/>
    </location>
</feature>
<dbReference type="FunCoup" id="A0A1C7MZS2">
    <property type="interactions" value="30"/>
</dbReference>
<feature type="transmembrane region" description="Helical" evidence="10">
    <location>
        <begin position="202"/>
        <end position="222"/>
    </location>
</feature>
<evidence type="ECO:0000256" key="5">
    <source>
        <dbReference type="ARBA" id="ARBA00020673"/>
    </source>
</evidence>
<feature type="transmembrane region" description="Helical" evidence="10">
    <location>
        <begin position="78"/>
        <end position="103"/>
    </location>
</feature>
<evidence type="ECO:0000256" key="4">
    <source>
        <dbReference type="ARBA" id="ARBA00013533"/>
    </source>
</evidence>
<comment type="caution">
    <text evidence="12">The sequence shown here is derived from an EMBL/GenBank/DDBJ whole genome shotgun (WGS) entry which is preliminary data.</text>
</comment>
<dbReference type="Proteomes" id="UP000093000">
    <property type="component" value="Unassembled WGS sequence"/>
</dbReference>
<comment type="subcellular location">
    <subcellularLocation>
        <location evidence="2">Golgi apparatus membrane</location>
        <topology evidence="2">Multi-pass membrane protein</topology>
    </subcellularLocation>
</comment>
<dbReference type="GO" id="GO:0000139">
    <property type="term" value="C:Golgi membrane"/>
    <property type="evidence" value="ECO:0007669"/>
    <property type="project" value="UniProtKB-SubCell"/>
</dbReference>
<proteinExistence type="inferred from homology"/>
<dbReference type="Pfam" id="PF09335">
    <property type="entry name" value="VTT_dom"/>
    <property type="match status" value="1"/>
</dbReference>
<organism evidence="12 13">
    <name type="scientific">Choanephora cucurbitarum</name>
    <dbReference type="NCBI Taxonomy" id="101091"/>
    <lineage>
        <taxon>Eukaryota</taxon>
        <taxon>Fungi</taxon>
        <taxon>Fungi incertae sedis</taxon>
        <taxon>Mucoromycota</taxon>
        <taxon>Mucoromycotina</taxon>
        <taxon>Mucoromycetes</taxon>
        <taxon>Mucorales</taxon>
        <taxon>Mucorineae</taxon>
        <taxon>Choanephoraceae</taxon>
        <taxon>Choanephoroideae</taxon>
        <taxon>Choanephora</taxon>
    </lineage>
</organism>
<protein>
    <recommendedName>
        <fullName evidence="4">Golgi apparatus membrane protein TVP38</fullName>
    </recommendedName>
    <alternativeName>
        <fullName evidence="5">Golgi apparatus membrane protein tvp38</fullName>
    </alternativeName>
</protein>
<dbReference type="InterPro" id="IPR032816">
    <property type="entry name" value="VTT_dom"/>
</dbReference>
<evidence type="ECO:0000313" key="13">
    <source>
        <dbReference type="Proteomes" id="UP000093000"/>
    </source>
</evidence>
<dbReference type="AlphaFoldDB" id="A0A1C7MZS2"/>
<feature type="transmembrane region" description="Helical" evidence="10">
    <location>
        <begin position="47"/>
        <end position="66"/>
    </location>
</feature>
<keyword evidence="8" id="KW-0333">Golgi apparatus</keyword>
<comment type="function">
    <text evidence="1">Golgi membrane protein involved in vesicular trafficking and spindle migration.</text>
</comment>
<dbReference type="OrthoDB" id="166803at2759"/>
<evidence type="ECO:0000256" key="3">
    <source>
        <dbReference type="ARBA" id="ARBA00008640"/>
    </source>
</evidence>
<dbReference type="InterPro" id="IPR051076">
    <property type="entry name" value="Golgi_membrane_TVP38/TMEM64"/>
</dbReference>
<dbReference type="GO" id="GO:0000022">
    <property type="term" value="P:mitotic spindle elongation"/>
    <property type="evidence" value="ECO:0007669"/>
    <property type="project" value="TreeGrafter"/>
</dbReference>
<sequence length="245" mass="27565">MKLPSKKVRFILYFVAFTGLTTYLFVKHREALLQSAQHAALRIKSMRYGIVLMGILPAITSIPPIFGFTLSVTLNGFIYGFPLGCIPATIGSFVGSVLTLILVRQSRLLSWLKLSESRQEKFEAIEAAIGQAGFKMLLLVRICPIPWQLSNLFLSLCQDTVSWQQYTLAAFIASFKYNWEVWVGSQLADLSNPDLPPTTHRITLITMAIGLAVLAGVFFWLYRATMQKLNEHRRVSSVNKYQAIV</sequence>
<dbReference type="GO" id="GO:0016192">
    <property type="term" value="P:vesicle-mediated transport"/>
    <property type="evidence" value="ECO:0007669"/>
    <property type="project" value="TreeGrafter"/>
</dbReference>
<feature type="transmembrane region" description="Helical" evidence="10">
    <location>
        <begin position="124"/>
        <end position="147"/>
    </location>
</feature>
<evidence type="ECO:0000259" key="11">
    <source>
        <dbReference type="Pfam" id="PF09335"/>
    </source>
</evidence>
<evidence type="ECO:0000256" key="1">
    <source>
        <dbReference type="ARBA" id="ARBA00002978"/>
    </source>
</evidence>